<dbReference type="RefSeq" id="XP_007513882.1">
    <property type="nucleotide sequence ID" value="XM_007513820.1"/>
</dbReference>
<dbReference type="InterPro" id="IPR029063">
    <property type="entry name" value="SAM-dependent_MTases_sf"/>
</dbReference>
<name>K8EEB3_9CHLO</name>
<dbReference type="KEGG" id="bpg:Bathy04g03320"/>
<evidence type="ECO:0000313" key="1">
    <source>
        <dbReference type="EMBL" id="CCO16407.1"/>
    </source>
</evidence>
<dbReference type="AlphaFoldDB" id="K8EEB3"/>
<dbReference type="Pfam" id="PF05711">
    <property type="entry name" value="TylF"/>
    <property type="match status" value="1"/>
</dbReference>
<protein>
    <submittedName>
        <fullName evidence="1">TPR repeat-containing protein</fullName>
    </submittedName>
</protein>
<dbReference type="PANTHER" id="PTHR40036">
    <property type="entry name" value="MACROCIN O-METHYLTRANSFERASE"/>
    <property type="match status" value="1"/>
</dbReference>
<dbReference type="EMBL" id="FO082275">
    <property type="protein sequence ID" value="CCO16407.1"/>
    <property type="molecule type" value="Genomic_DNA"/>
</dbReference>
<keyword evidence="2" id="KW-1185">Reference proteome</keyword>
<dbReference type="Gene3D" id="3.40.50.150">
    <property type="entry name" value="Vaccinia Virus protein VP39"/>
    <property type="match status" value="1"/>
</dbReference>
<sequence>MSSAEENIIIAPPHLFTKEKDLVDLKTFISIVLETLSTRNLRQTPLVYALERIRKSKQNENFEGGKDFVCAEFGCYTGGTLGQIVEYLSSSSSSHTKIYGFDSFEGLPENWYNGKGKGWFNLNSKEISVSGAVIIKGWFEDTVPGFFRDALSVGSSVLGLVHIDSDLYSSAKVVLNELGRFLRESAQFRTNAFPLYLVFDELINYPEFENHEIKSLYEFLRETDDFIQCELIGSDQREKGGKPRFYRKNEPCDMRVLFQLLPRAR</sequence>
<accession>K8EEB3</accession>
<dbReference type="Proteomes" id="UP000198341">
    <property type="component" value="Chromosome 4"/>
</dbReference>
<gene>
    <name evidence="1" type="ORF">Bathy04g03320</name>
</gene>
<dbReference type="InterPro" id="IPR008884">
    <property type="entry name" value="TylF_MeTrfase"/>
</dbReference>
<evidence type="ECO:0000313" key="2">
    <source>
        <dbReference type="Proteomes" id="UP000198341"/>
    </source>
</evidence>
<proteinExistence type="predicted"/>
<dbReference type="GeneID" id="19016358"/>
<dbReference type="eggNOG" id="ENOG502S9V7">
    <property type="taxonomic scope" value="Eukaryota"/>
</dbReference>
<dbReference type="OrthoDB" id="10265168at2759"/>
<reference evidence="1 2" key="1">
    <citation type="submission" date="2011-10" db="EMBL/GenBank/DDBJ databases">
        <authorList>
            <person name="Genoscope - CEA"/>
        </authorList>
    </citation>
    <scope>NUCLEOTIDE SEQUENCE [LARGE SCALE GENOMIC DNA]</scope>
    <source>
        <strain evidence="1 2">RCC 1105</strain>
    </source>
</reference>
<organism evidence="1 2">
    <name type="scientific">Bathycoccus prasinos</name>
    <dbReference type="NCBI Taxonomy" id="41875"/>
    <lineage>
        <taxon>Eukaryota</taxon>
        <taxon>Viridiplantae</taxon>
        <taxon>Chlorophyta</taxon>
        <taxon>Mamiellophyceae</taxon>
        <taxon>Mamiellales</taxon>
        <taxon>Bathycoccaceae</taxon>
        <taxon>Bathycoccus</taxon>
    </lineage>
</organism>
<dbReference type="PANTHER" id="PTHR40036:SF1">
    <property type="entry name" value="MACROCIN O-METHYLTRANSFERASE"/>
    <property type="match status" value="1"/>
</dbReference>